<evidence type="ECO:0000313" key="3">
    <source>
        <dbReference type="Proteomes" id="UP000327157"/>
    </source>
</evidence>
<reference evidence="2 3" key="3">
    <citation type="submission" date="2019-11" db="EMBL/GenBank/DDBJ databases">
        <title>A de novo genome assembly of a pear dwarfing rootstock.</title>
        <authorList>
            <person name="Wang F."/>
            <person name="Wang J."/>
            <person name="Li S."/>
            <person name="Zhang Y."/>
            <person name="Fang M."/>
            <person name="Ma L."/>
            <person name="Zhao Y."/>
            <person name="Jiang S."/>
        </authorList>
    </citation>
    <scope>NUCLEOTIDE SEQUENCE [LARGE SCALE GENOMIC DNA]</scope>
    <source>
        <strain evidence="2">S2</strain>
        <tissue evidence="2">Leaf</tissue>
    </source>
</reference>
<proteinExistence type="predicted"/>
<dbReference type="Gene3D" id="3.30.420.10">
    <property type="entry name" value="Ribonuclease H-like superfamily/Ribonuclease H"/>
    <property type="match status" value="1"/>
</dbReference>
<dbReference type="GO" id="GO:0003676">
    <property type="term" value="F:nucleic acid binding"/>
    <property type="evidence" value="ECO:0007669"/>
    <property type="project" value="InterPro"/>
</dbReference>
<dbReference type="InterPro" id="IPR002156">
    <property type="entry name" value="RNaseH_domain"/>
</dbReference>
<dbReference type="Proteomes" id="UP000327157">
    <property type="component" value="Chromosome 16"/>
</dbReference>
<dbReference type="EMBL" id="SMOL01000160">
    <property type="protein sequence ID" value="KAB2625596.1"/>
    <property type="molecule type" value="Genomic_DNA"/>
</dbReference>
<name>A0A5N5HC66_9ROSA</name>
<reference evidence="2 3" key="1">
    <citation type="submission" date="2019-09" db="EMBL/GenBank/DDBJ databases">
        <authorList>
            <person name="Ou C."/>
        </authorList>
    </citation>
    <scope>NUCLEOTIDE SEQUENCE [LARGE SCALE GENOMIC DNA]</scope>
    <source>
        <strain evidence="2">S2</strain>
        <tissue evidence="2">Leaf</tissue>
    </source>
</reference>
<feature type="domain" description="RNase H type-1" evidence="1">
    <location>
        <begin position="2"/>
        <end position="72"/>
    </location>
</feature>
<comment type="caution">
    <text evidence="2">The sequence shown here is derived from an EMBL/GenBank/DDBJ whole genome shotgun (WGS) entry which is preliminary data.</text>
</comment>
<protein>
    <recommendedName>
        <fullName evidence="1">RNase H type-1 domain-containing protein</fullName>
    </recommendedName>
</protein>
<sequence length="129" mass="14626">MGFSTAKEMGVRKIRVVGDSNLVMSQFASLRSVEITLALYYIMAWKIIVSFKHVVLEHIPITTNRYVDALATLSFKLTFIEEQPNIIVIRREALAIDATFPEELSGKLNIKYLKEHINVAGTLYKRLPG</sequence>
<gene>
    <name evidence="2" type="ORF">D8674_017256</name>
</gene>
<reference evidence="3" key="2">
    <citation type="submission" date="2019-10" db="EMBL/GenBank/DDBJ databases">
        <title>A de novo genome assembly of a pear dwarfing rootstock.</title>
        <authorList>
            <person name="Wang F."/>
            <person name="Wang J."/>
            <person name="Li S."/>
            <person name="Zhang Y."/>
            <person name="Fang M."/>
            <person name="Ma L."/>
            <person name="Zhao Y."/>
            <person name="Jiang S."/>
        </authorList>
    </citation>
    <scope>NUCLEOTIDE SEQUENCE [LARGE SCALE GENOMIC DNA]</scope>
</reference>
<evidence type="ECO:0000259" key="1">
    <source>
        <dbReference type="Pfam" id="PF13456"/>
    </source>
</evidence>
<accession>A0A5N5HC66</accession>
<dbReference type="AlphaFoldDB" id="A0A5N5HC66"/>
<keyword evidence="3" id="KW-1185">Reference proteome</keyword>
<dbReference type="OrthoDB" id="1165617at2759"/>
<organism evidence="2 3">
    <name type="scientific">Pyrus ussuriensis x Pyrus communis</name>
    <dbReference type="NCBI Taxonomy" id="2448454"/>
    <lineage>
        <taxon>Eukaryota</taxon>
        <taxon>Viridiplantae</taxon>
        <taxon>Streptophyta</taxon>
        <taxon>Embryophyta</taxon>
        <taxon>Tracheophyta</taxon>
        <taxon>Spermatophyta</taxon>
        <taxon>Magnoliopsida</taxon>
        <taxon>eudicotyledons</taxon>
        <taxon>Gunneridae</taxon>
        <taxon>Pentapetalae</taxon>
        <taxon>rosids</taxon>
        <taxon>fabids</taxon>
        <taxon>Rosales</taxon>
        <taxon>Rosaceae</taxon>
        <taxon>Amygdaloideae</taxon>
        <taxon>Maleae</taxon>
        <taxon>Pyrus</taxon>
    </lineage>
</organism>
<dbReference type="Pfam" id="PF13456">
    <property type="entry name" value="RVT_3"/>
    <property type="match status" value="1"/>
</dbReference>
<evidence type="ECO:0000313" key="2">
    <source>
        <dbReference type="EMBL" id="KAB2625596.1"/>
    </source>
</evidence>
<dbReference type="GO" id="GO:0004523">
    <property type="term" value="F:RNA-DNA hybrid ribonuclease activity"/>
    <property type="evidence" value="ECO:0007669"/>
    <property type="project" value="InterPro"/>
</dbReference>
<dbReference type="InterPro" id="IPR036397">
    <property type="entry name" value="RNaseH_sf"/>
</dbReference>